<dbReference type="PROSITE" id="PS00132">
    <property type="entry name" value="CARBOXYPEPT_ZN_1"/>
    <property type="match status" value="1"/>
</dbReference>
<evidence type="ECO:0000256" key="2">
    <source>
        <dbReference type="ARBA" id="ARBA00005988"/>
    </source>
</evidence>
<evidence type="ECO:0000256" key="7">
    <source>
        <dbReference type="ARBA" id="ARBA00022801"/>
    </source>
</evidence>
<dbReference type="WBParaSite" id="maker-uti_cns_0000093-snap-gene-2.11-mRNA-1">
    <property type="protein sequence ID" value="maker-uti_cns_0000093-snap-gene-2.11-mRNA-1"/>
    <property type="gene ID" value="maker-uti_cns_0000093-snap-gene-2.11"/>
</dbReference>
<feature type="active site" description="Proton donor/acceptor" evidence="11">
    <location>
        <position position="373"/>
    </location>
</feature>
<dbReference type="PROSITE" id="PS52035">
    <property type="entry name" value="PEPTIDASE_M14"/>
    <property type="match status" value="1"/>
</dbReference>
<dbReference type="Pfam" id="PF02244">
    <property type="entry name" value="Propep_M14"/>
    <property type="match status" value="1"/>
</dbReference>
<feature type="domain" description="Peptidase M14" evidence="13">
    <location>
        <begin position="119"/>
        <end position="407"/>
    </location>
</feature>
<dbReference type="FunFam" id="3.40.630.10:FF:000001">
    <property type="entry name" value="Carboxypeptidase B"/>
    <property type="match status" value="1"/>
</dbReference>
<evidence type="ECO:0000256" key="5">
    <source>
        <dbReference type="ARBA" id="ARBA00022723"/>
    </source>
</evidence>
<name>A0A1I8FW56_9PLAT</name>
<evidence type="ECO:0000256" key="4">
    <source>
        <dbReference type="ARBA" id="ARBA00022670"/>
    </source>
</evidence>
<comment type="similarity">
    <text evidence="2 11">Belongs to the peptidase M14 family.</text>
</comment>
<dbReference type="AlphaFoldDB" id="A0A1I8FW56"/>
<evidence type="ECO:0000259" key="13">
    <source>
        <dbReference type="PROSITE" id="PS52035"/>
    </source>
</evidence>
<keyword evidence="14" id="KW-1185">Reference proteome</keyword>
<dbReference type="GO" id="GO:0006508">
    <property type="term" value="P:proteolysis"/>
    <property type="evidence" value="ECO:0007669"/>
    <property type="project" value="UniProtKB-KW"/>
</dbReference>
<protein>
    <submittedName>
        <fullName evidence="15">Peptidase_M14 domain-containing protein</fullName>
    </submittedName>
</protein>
<evidence type="ECO:0000313" key="15">
    <source>
        <dbReference type="WBParaSite" id="maker-uti_cns_0000093-snap-gene-2.11-mRNA-1"/>
    </source>
</evidence>
<keyword evidence="10" id="KW-1015">Disulfide bond</keyword>
<reference evidence="15" key="1">
    <citation type="submission" date="2016-11" db="UniProtKB">
        <authorList>
            <consortium name="WormBaseParasite"/>
        </authorList>
    </citation>
    <scope>IDENTIFICATION</scope>
</reference>
<dbReference type="SMART" id="SM00631">
    <property type="entry name" value="Zn_pept"/>
    <property type="match status" value="1"/>
</dbReference>
<dbReference type="InterPro" id="IPR000834">
    <property type="entry name" value="Peptidase_M14"/>
</dbReference>
<evidence type="ECO:0000256" key="9">
    <source>
        <dbReference type="ARBA" id="ARBA00023049"/>
    </source>
</evidence>
<evidence type="ECO:0000256" key="11">
    <source>
        <dbReference type="PROSITE-ProRule" id="PRU01379"/>
    </source>
</evidence>
<dbReference type="PRINTS" id="PR00765">
    <property type="entry name" value="CRBOXYPTASEA"/>
</dbReference>
<keyword evidence="7" id="KW-0378">Hydrolase</keyword>
<dbReference type="Proteomes" id="UP000095280">
    <property type="component" value="Unplaced"/>
</dbReference>
<dbReference type="Gene3D" id="3.40.630.10">
    <property type="entry name" value="Zn peptidases"/>
    <property type="match status" value="1"/>
</dbReference>
<dbReference type="SUPFAM" id="SSF53187">
    <property type="entry name" value="Zn-dependent exopeptidases"/>
    <property type="match status" value="1"/>
</dbReference>
<evidence type="ECO:0000256" key="6">
    <source>
        <dbReference type="ARBA" id="ARBA00022729"/>
    </source>
</evidence>
<dbReference type="Gene3D" id="3.30.70.340">
    <property type="entry name" value="Metallocarboxypeptidase-like"/>
    <property type="match status" value="1"/>
</dbReference>
<sequence>MRQLVLLLCIAAAAAYSPLQYMGDQLLALTPSTQEQVDILEQWRELGLLGKETDFLDFWSGPSAPGRSVQVRVTRKQLQGVKAALAQHRIQYRVSNPDLGRLFIQENDMNRAAFDDHSKYHRYAEFHAIASALISKCGSQCSKEVIGKSIENRDIIAYKLGSNSANPMIFMDGGIHAREWISPATLLYIMDQVISDPQYRSLLDSWNLVFVPLANPDGYEYTHTSNRMWRKNRRPGRACYGVDLNRNFGFKFGGTGSSGSQCSDVYRGVAAFSEPETQAIRNFVLRNKSAIKAFWSVHSYGQYWLHPFGYAFGVNPNNVAELLSAAQTGARALQSVNGRRYTVGHSADLLYPAAGGSDDWAISVGIRYAYTLELPDTGRYGFVLPPAQIVSVGRETLAGLAAFLRAV</sequence>
<dbReference type="GO" id="GO:0008270">
    <property type="term" value="F:zinc ion binding"/>
    <property type="evidence" value="ECO:0007669"/>
    <property type="project" value="InterPro"/>
</dbReference>
<comment type="cofactor">
    <cofactor evidence="1">
        <name>Zn(2+)</name>
        <dbReference type="ChEBI" id="CHEBI:29105"/>
    </cofactor>
</comment>
<keyword evidence="4" id="KW-0645">Protease</keyword>
<dbReference type="PANTHER" id="PTHR11705:SF140">
    <property type="entry name" value="FI02848P-RELATED"/>
    <property type="match status" value="1"/>
</dbReference>
<evidence type="ECO:0000256" key="3">
    <source>
        <dbReference type="ARBA" id="ARBA00022645"/>
    </source>
</evidence>
<feature type="chain" id="PRO_5011977860" evidence="12">
    <location>
        <begin position="16"/>
        <end position="407"/>
    </location>
</feature>
<dbReference type="Pfam" id="PF00246">
    <property type="entry name" value="Peptidase_M14"/>
    <property type="match status" value="1"/>
</dbReference>
<evidence type="ECO:0000256" key="10">
    <source>
        <dbReference type="ARBA" id="ARBA00023157"/>
    </source>
</evidence>
<evidence type="ECO:0000256" key="12">
    <source>
        <dbReference type="SAM" id="SignalP"/>
    </source>
</evidence>
<evidence type="ECO:0000313" key="14">
    <source>
        <dbReference type="Proteomes" id="UP000095280"/>
    </source>
</evidence>
<organism evidence="14 15">
    <name type="scientific">Macrostomum lignano</name>
    <dbReference type="NCBI Taxonomy" id="282301"/>
    <lineage>
        <taxon>Eukaryota</taxon>
        <taxon>Metazoa</taxon>
        <taxon>Spiralia</taxon>
        <taxon>Lophotrochozoa</taxon>
        <taxon>Platyhelminthes</taxon>
        <taxon>Rhabditophora</taxon>
        <taxon>Macrostomorpha</taxon>
        <taxon>Macrostomida</taxon>
        <taxon>Macrostomidae</taxon>
        <taxon>Macrostomum</taxon>
    </lineage>
</organism>
<dbReference type="GO" id="GO:0005615">
    <property type="term" value="C:extracellular space"/>
    <property type="evidence" value="ECO:0007669"/>
    <property type="project" value="TreeGrafter"/>
</dbReference>
<keyword evidence="9" id="KW-0482">Metalloprotease</keyword>
<keyword evidence="5" id="KW-0479">Metal-binding</keyword>
<proteinExistence type="inferred from homology"/>
<keyword evidence="8" id="KW-0862">Zinc</keyword>
<dbReference type="GO" id="GO:0004181">
    <property type="term" value="F:metallocarboxypeptidase activity"/>
    <property type="evidence" value="ECO:0007669"/>
    <property type="project" value="InterPro"/>
</dbReference>
<dbReference type="InterPro" id="IPR003146">
    <property type="entry name" value="M14A_act_pep"/>
</dbReference>
<feature type="signal peptide" evidence="12">
    <location>
        <begin position="1"/>
        <end position="15"/>
    </location>
</feature>
<evidence type="ECO:0000256" key="1">
    <source>
        <dbReference type="ARBA" id="ARBA00001947"/>
    </source>
</evidence>
<dbReference type="SUPFAM" id="SSF54897">
    <property type="entry name" value="Protease propeptides/inhibitors"/>
    <property type="match status" value="1"/>
</dbReference>
<keyword evidence="6 12" id="KW-0732">Signal</keyword>
<accession>A0A1I8FW56</accession>
<dbReference type="CDD" id="cd03860">
    <property type="entry name" value="M14_CP_A-B_like"/>
    <property type="match status" value="1"/>
</dbReference>
<dbReference type="InterPro" id="IPR036990">
    <property type="entry name" value="M14A-like_propep"/>
</dbReference>
<dbReference type="InterPro" id="IPR057246">
    <property type="entry name" value="CARBOXYPEPT_ZN_1"/>
</dbReference>
<evidence type="ECO:0000256" key="8">
    <source>
        <dbReference type="ARBA" id="ARBA00022833"/>
    </source>
</evidence>
<dbReference type="PANTHER" id="PTHR11705">
    <property type="entry name" value="PROTEASE FAMILY M14 CARBOXYPEPTIDASE A,B"/>
    <property type="match status" value="1"/>
</dbReference>
<keyword evidence="3" id="KW-0121">Carboxypeptidase</keyword>